<gene>
    <name evidence="1" type="ORF">PXEA_LOCUS36316</name>
</gene>
<comment type="caution">
    <text evidence="1">The sequence shown here is derived from an EMBL/GenBank/DDBJ whole genome shotgun (WGS) entry which is preliminary data.</text>
</comment>
<dbReference type="InterPro" id="IPR029071">
    <property type="entry name" value="Ubiquitin-like_domsf"/>
</dbReference>
<name>A0A3S5C8U7_9PLAT</name>
<dbReference type="EMBL" id="CAAALY010277246">
    <property type="protein sequence ID" value="VEL42876.1"/>
    <property type="molecule type" value="Genomic_DNA"/>
</dbReference>
<organism evidence="1 2">
    <name type="scientific">Protopolystoma xenopodis</name>
    <dbReference type="NCBI Taxonomy" id="117903"/>
    <lineage>
        <taxon>Eukaryota</taxon>
        <taxon>Metazoa</taxon>
        <taxon>Spiralia</taxon>
        <taxon>Lophotrochozoa</taxon>
        <taxon>Platyhelminthes</taxon>
        <taxon>Monogenea</taxon>
        <taxon>Polyopisthocotylea</taxon>
        <taxon>Polystomatidea</taxon>
        <taxon>Polystomatidae</taxon>
        <taxon>Protopolystoma</taxon>
    </lineage>
</organism>
<evidence type="ECO:0000313" key="2">
    <source>
        <dbReference type="Proteomes" id="UP000784294"/>
    </source>
</evidence>
<dbReference type="AlphaFoldDB" id="A0A3S5C8U7"/>
<accession>A0A3S5C8U7</accession>
<dbReference type="Gene3D" id="3.10.20.90">
    <property type="entry name" value="Phosphatidylinositol 3-kinase Catalytic Subunit, Chain A, domain 1"/>
    <property type="match status" value="1"/>
</dbReference>
<protein>
    <recommendedName>
        <fullName evidence="3">UBX domain-containing protein</fullName>
    </recommendedName>
</protein>
<dbReference type="SUPFAM" id="SSF54236">
    <property type="entry name" value="Ubiquitin-like"/>
    <property type="match status" value="1"/>
</dbReference>
<sequence>MYLLDSCSALGFSPASYDLVRPQPRLNLSRLPPDTQLNVIGLAPRELLVLQESEADQDQDSATNHKETMA</sequence>
<proteinExistence type="predicted"/>
<dbReference type="Proteomes" id="UP000784294">
    <property type="component" value="Unassembled WGS sequence"/>
</dbReference>
<keyword evidence="2" id="KW-1185">Reference proteome</keyword>
<evidence type="ECO:0000313" key="1">
    <source>
        <dbReference type="EMBL" id="VEL42876.1"/>
    </source>
</evidence>
<evidence type="ECO:0008006" key="3">
    <source>
        <dbReference type="Google" id="ProtNLM"/>
    </source>
</evidence>
<reference evidence="1" key="1">
    <citation type="submission" date="2018-11" db="EMBL/GenBank/DDBJ databases">
        <authorList>
            <consortium name="Pathogen Informatics"/>
        </authorList>
    </citation>
    <scope>NUCLEOTIDE SEQUENCE</scope>
</reference>